<dbReference type="InterPro" id="IPR036291">
    <property type="entry name" value="NAD(P)-bd_dom_sf"/>
</dbReference>
<dbReference type="SMART" id="SM00829">
    <property type="entry name" value="PKS_ER"/>
    <property type="match status" value="1"/>
</dbReference>
<dbReference type="InterPro" id="IPR014188">
    <property type="entry name" value="Acrylyl-CoA_reductase_AcuI"/>
</dbReference>
<keyword evidence="3" id="KW-1185">Reference proteome</keyword>
<dbReference type="InterPro" id="IPR013154">
    <property type="entry name" value="ADH-like_N"/>
</dbReference>
<evidence type="ECO:0000259" key="1">
    <source>
        <dbReference type="SMART" id="SM00829"/>
    </source>
</evidence>
<accession>A0ABV8SRN5</accession>
<dbReference type="Pfam" id="PF08240">
    <property type="entry name" value="ADH_N"/>
    <property type="match status" value="1"/>
</dbReference>
<dbReference type="PANTHER" id="PTHR43677:SF1">
    <property type="entry name" value="ACRYLYL-COA REDUCTASE ACUI-RELATED"/>
    <property type="match status" value="1"/>
</dbReference>
<organism evidence="2 3">
    <name type="scientific">Steroidobacter flavus</name>
    <dbReference type="NCBI Taxonomy" id="1842136"/>
    <lineage>
        <taxon>Bacteria</taxon>
        <taxon>Pseudomonadati</taxon>
        <taxon>Pseudomonadota</taxon>
        <taxon>Gammaproteobacteria</taxon>
        <taxon>Steroidobacterales</taxon>
        <taxon>Steroidobacteraceae</taxon>
        <taxon>Steroidobacter</taxon>
    </lineage>
</organism>
<sequence>MQSFRAFRIHQESGKIVSRMETLGLEQLSAGEVVVKVRYSTINYKDALAATGAGKILRRYPLVGGIDLSGEVVSSSDPQFQPGQKVLVTGSELSETRDGGYAEYARLKSDSVVPIPAGLDEFQAMAIGTAGYTAALAIHRMEQNAQQPEGGEIVVTGATGGVGSIAVDMLAARGYKVVAVTGKQASVDYLQRIGATRVLLRDQINTGSRPLEEAQFAGAIDNVGGELLTWLTRTVKFWGNIASIGLAASPELKTTVMPFILRGVNLLGINSVYTPRPLRLQVWQRLGTDLKPRHLDSIVTSTIPFEQLPGAFDAYLQAGVTGRTVVRIAG</sequence>
<feature type="domain" description="Enoyl reductase (ER)" evidence="1">
    <location>
        <begin position="18"/>
        <end position="326"/>
    </location>
</feature>
<dbReference type="SUPFAM" id="SSF50129">
    <property type="entry name" value="GroES-like"/>
    <property type="match status" value="1"/>
</dbReference>
<dbReference type="CDD" id="cd05280">
    <property type="entry name" value="MDR_yhdh_yhfp"/>
    <property type="match status" value="1"/>
</dbReference>
<comment type="caution">
    <text evidence="2">The sequence shown here is derived from an EMBL/GenBank/DDBJ whole genome shotgun (WGS) entry which is preliminary data.</text>
</comment>
<dbReference type="InterPro" id="IPR020843">
    <property type="entry name" value="ER"/>
</dbReference>
<dbReference type="Proteomes" id="UP001595904">
    <property type="component" value="Unassembled WGS sequence"/>
</dbReference>
<dbReference type="NCBIfam" id="TIGR02823">
    <property type="entry name" value="oxido_YhdH"/>
    <property type="match status" value="1"/>
</dbReference>
<dbReference type="RefSeq" id="WP_380597632.1">
    <property type="nucleotide sequence ID" value="NZ_JBHSDU010000003.1"/>
</dbReference>
<dbReference type="SUPFAM" id="SSF51735">
    <property type="entry name" value="NAD(P)-binding Rossmann-fold domains"/>
    <property type="match status" value="1"/>
</dbReference>
<dbReference type="Pfam" id="PF00107">
    <property type="entry name" value="ADH_zinc_N"/>
    <property type="match status" value="1"/>
</dbReference>
<dbReference type="Gene3D" id="3.90.180.10">
    <property type="entry name" value="Medium-chain alcohol dehydrogenases, catalytic domain"/>
    <property type="match status" value="1"/>
</dbReference>
<dbReference type="InterPro" id="IPR013149">
    <property type="entry name" value="ADH-like_C"/>
</dbReference>
<dbReference type="Gene3D" id="3.40.50.720">
    <property type="entry name" value="NAD(P)-binding Rossmann-like Domain"/>
    <property type="match status" value="1"/>
</dbReference>
<reference evidence="3" key="1">
    <citation type="journal article" date="2019" name="Int. J. Syst. Evol. Microbiol.">
        <title>The Global Catalogue of Microorganisms (GCM) 10K type strain sequencing project: providing services to taxonomists for standard genome sequencing and annotation.</title>
        <authorList>
            <consortium name="The Broad Institute Genomics Platform"/>
            <consortium name="The Broad Institute Genome Sequencing Center for Infectious Disease"/>
            <person name="Wu L."/>
            <person name="Ma J."/>
        </authorList>
    </citation>
    <scope>NUCLEOTIDE SEQUENCE [LARGE SCALE GENOMIC DNA]</scope>
    <source>
        <strain evidence="3">CGMCC 1.10759</strain>
    </source>
</reference>
<protein>
    <submittedName>
        <fullName evidence="2">Oxidoreductase</fullName>
    </submittedName>
</protein>
<evidence type="ECO:0000313" key="2">
    <source>
        <dbReference type="EMBL" id="MFC4310273.1"/>
    </source>
</evidence>
<name>A0ABV8SRN5_9GAMM</name>
<dbReference type="InterPro" id="IPR011032">
    <property type="entry name" value="GroES-like_sf"/>
</dbReference>
<proteinExistence type="predicted"/>
<dbReference type="EMBL" id="JBHSDU010000003">
    <property type="protein sequence ID" value="MFC4310273.1"/>
    <property type="molecule type" value="Genomic_DNA"/>
</dbReference>
<dbReference type="PANTHER" id="PTHR43677">
    <property type="entry name" value="SHORT-CHAIN DEHYDROGENASE/REDUCTASE"/>
    <property type="match status" value="1"/>
</dbReference>
<dbReference type="InterPro" id="IPR051397">
    <property type="entry name" value="Zn-ADH-like_protein"/>
</dbReference>
<evidence type="ECO:0000313" key="3">
    <source>
        <dbReference type="Proteomes" id="UP001595904"/>
    </source>
</evidence>
<gene>
    <name evidence="2" type="ORF">ACFPN2_14365</name>
</gene>